<dbReference type="AlphaFoldDB" id="A0A7C4RQI0"/>
<dbReference type="PANTHER" id="PTHR43151:SF1">
    <property type="entry name" value="SSR2333 PROTEIN"/>
    <property type="match status" value="1"/>
</dbReference>
<comment type="caution">
    <text evidence="3">The sequence shown here is derived from an EMBL/GenBank/DDBJ whole genome shotgun (WGS) entry which is preliminary data.</text>
</comment>
<dbReference type="InterPro" id="IPR008988">
    <property type="entry name" value="Transcriptional_repressor_C"/>
</dbReference>
<dbReference type="InterPro" id="IPR053184">
    <property type="entry name" value="FeoA-like"/>
</dbReference>
<proteinExistence type="predicted"/>
<protein>
    <submittedName>
        <fullName evidence="3">Ferrous iron transport protein A</fullName>
    </submittedName>
</protein>
<accession>A0A7C4RQI0</accession>
<dbReference type="InterPro" id="IPR007167">
    <property type="entry name" value="Fe-transptr_FeoA-like"/>
</dbReference>
<evidence type="ECO:0000313" key="3">
    <source>
        <dbReference type="EMBL" id="HGU31552.1"/>
    </source>
</evidence>
<gene>
    <name evidence="3" type="ORF">ENS29_01690</name>
</gene>
<reference evidence="3" key="1">
    <citation type="journal article" date="2020" name="mSystems">
        <title>Genome- and Community-Level Interaction Insights into Carbon Utilization and Element Cycling Functions of Hydrothermarchaeota in Hydrothermal Sediment.</title>
        <authorList>
            <person name="Zhou Z."/>
            <person name="Liu Y."/>
            <person name="Xu W."/>
            <person name="Pan J."/>
            <person name="Luo Z.H."/>
            <person name="Li M."/>
        </authorList>
    </citation>
    <scope>NUCLEOTIDE SEQUENCE [LARGE SCALE GENOMIC DNA]</scope>
    <source>
        <strain evidence="3">SpSt-477</strain>
    </source>
</reference>
<dbReference type="GO" id="GO:0046914">
    <property type="term" value="F:transition metal ion binding"/>
    <property type="evidence" value="ECO:0007669"/>
    <property type="project" value="InterPro"/>
</dbReference>
<dbReference type="InterPro" id="IPR038157">
    <property type="entry name" value="FeoA_core_dom"/>
</dbReference>
<evidence type="ECO:0000259" key="2">
    <source>
        <dbReference type="SMART" id="SM00899"/>
    </source>
</evidence>
<dbReference type="PANTHER" id="PTHR43151">
    <property type="entry name" value="FEOA FAMILY PROTEIN"/>
    <property type="match status" value="1"/>
</dbReference>
<name>A0A7C4RQI0_9BACT</name>
<evidence type="ECO:0000256" key="1">
    <source>
        <dbReference type="ARBA" id="ARBA00023004"/>
    </source>
</evidence>
<dbReference type="SMART" id="SM00899">
    <property type="entry name" value="FeoA"/>
    <property type="match status" value="1"/>
</dbReference>
<keyword evidence="1" id="KW-0408">Iron</keyword>
<organism evidence="3">
    <name type="scientific">Desulfatirhabdium butyrativorans</name>
    <dbReference type="NCBI Taxonomy" id="340467"/>
    <lineage>
        <taxon>Bacteria</taxon>
        <taxon>Pseudomonadati</taxon>
        <taxon>Thermodesulfobacteriota</taxon>
        <taxon>Desulfobacteria</taxon>
        <taxon>Desulfobacterales</taxon>
        <taxon>Desulfatirhabdiaceae</taxon>
        <taxon>Desulfatirhabdium</taxon>
    </lineage>
</organism>
<dbReference type="Pfam" id="PF04023">
    <property type="entry name" value="FeoA"/>
    <property type="match status" value="1"/>
</dbReference>
<dbReference type="EMBL" id="DSUH01000039">
    <property type="protein sequence ID" value="HGU31552.1"/>
    <property type="molecule type" value="Genomic_DNA"/>
</dbReference>
<sequence length="71" mass="7597">MPLTIVQAGRRVRFVAVNAGHSLQGRLASMGLVPGVEIEVLRNSPHGPFLIAVKGSRIMLGRGMAHQIVVE</sequence>
<dbReference type="SUPFAM" id="SSF50037">
    <property type="entry name" value="C-terminal domain of transcriptional repressors"/>
    <property type="match status" value="1"/>
</dbReference>
<dbReference type="Gene3D" id="2.30.30.90">
    <property type="match status" value="1"/>
</dbReference>
<feature type="domain" description="Ferrous iron transporter FeoA-like" evidence="2">
    <location>
        <begin position="1"/>
        <end position="71"/>
    </location>
</feature>